<proteinExistence type="predicted"/>
<feature type="chain" id="PRO_5001862095" evidence="1">
    <location>
        <begin position="21"/>
        <end position="292"/>
    </location>
</feature>
<evidence type="ECO:0000256" key="1">
    <source>
        <dbReference type="SAM" id="SignalP"/>
    </source>
</evidence>
<reference evidence="3 4" key="1">
    <citation type="journal article" date="2014" name="Genome Announc.">
        <title>Draft Genome Sequences of Two Vibrionaceae Species, Vibrio ponticus C121 and Photobacterium aphoticum C119, Isolated as Coral Reef Microbiota.</title>
        <authorList>
            <person name="Al-saari N."/>
            <person name="Meirelles P.M."/>
            <person name="Mino S."/>
            <person name="Suda W."/>
            <person name="Oshima K."/>
            <person name="Hattori M."/>
            <person name="Ohkuma M."/>
            <person name="Thompson F.L."/>
            <person name="Gomez-Gil B."/>
            <person name="Sawabe T."/>
            <person name="Sawabe T."/>
        </authorList>
    </citation>
    <scope>NUCLEOTIDE SEQUENCE [LARGE SCALE GENOMIC DNA]</scope>
    <source>
        <strain evidence="3 4">JCM 19237</strain>
    </source>
</reference>
<name>A0A090QHP2_9GAMM</name>
<evidence type="ECO:0000259" key="2">
    <source>
        <dbReference type="Pfam" id="PF14321"/>
    </source>
</evidence>
<sequence>MTIYKTVPIIALASLLAACGSDSGSDTTEQRAKVSFSVSDAPVDTASEVVVAFDKIELQHDNGQRYIIDVDEDSQGNDYQQIDLLKYPGTEAAMIITDEELPVGHYKEMIIHTVPGSMNYVEDNGQHALKIPSNKLRLGGFTVESEAVQSFTIEFDLRKALVLRGNENSNNGYNLKPHGVTIIDNSEASSLFGQVDPALFTAGEQCEAEGNVVYLYAGHGHQDATLLDNLDVNDPDFDASTALLESVWHRMLRYRSMKTTTMPLGIYLLGRIPWPSRVMRAWMIRFNTIAIF</sequence>
<dbReference type="Pfam" id="PF14321">
    <property type="entry name" value="DUF4382"/>
    <property type="match status" value="1"/>
</dbReference>
<comment type="caution">
    <text evidence="3">The sequence shown here is derived from an EMBL/GenBank/DDBJ whole genome shotgun (WGS) entry which is preliminary data.</text>
</comment>
<feature type="signal peptide" evidence="1">
    <location>
        <begin position="1"/>
        <end position="20"/>
    </location>
</feature>
<gene>
    <name evidence="3" type="ORF">JCM19237_5558</name>
</gene>
<keyword evidence="1" id="KW-0732">Signal</keyword>
<keyword evidence="3" id="KW-0449">Lipoprotein</keyword>
<dbReference type="eggNOG" id="ENOG50309D6">
    <property type="taxonomic scope" value="Bacteria"/>
</dbReference>
<feature type="domain" description="DUF4382" evidence="2">
    <location>
        <begin position="32"/>
        <end position="177"/>
    </location>
</feature>
<organism evidence="3 4">
    <name type="scientific">Photobacterium aphoticum</name>
    <dbReference type="NCBI Taxonomy" id="754436"/>
    <lineage>
        <taxon>Bacteria</taxon>
        <taxon>Pseudomonadati</taxon>
        <taxon>Pseudomonadota</taxon>
        <taxon>Gammaproteobacteria</taxon>
        <taxon>Vibrionales</taxon>
        <taxon>Vibrionaceae</taxon>
        <taxon>Photobacterium</taxon>
    </lineage>
</organism>
<evidence type="ECO:0000313" key="4">
    <source>
        <dbReference type="Proteomes" id="UP000029227"/>
    </source>
</evidence>
<dbReference type="InterPro" id="IPR025491">
    <property type="entry name" value="DUF4382"/>
</dbReference>
<dbReference type="STRING" id="754436.JCM19237_5558"/>
<dbReference type="Proteomes" id="UP000029227">
    <property type="component" value="Unassembled WGS sequence"/>
</dbReference>
<protein>
    <submittedName>
        <fullName evidence="3">Putative lipoprotein</fullName>
    </submittedName>
</protein>
<dbReference type="EMBL" id="BBMN01000001">
    <property type="protein sequence ID" value="GAL02665.1"/>
    <property type="molecule type" value="Genomic_DNA"/>
</dbReference>
<evidence type="ECO:0000313" key="3">
    <source>
        <dbReference type="EMBL" id="GAL02665.1"/>
    </source>
</evidence>
<dbReference type="PROSITE" id="PS51257">
    <property type="entry name" value="PROKAR_LIPOPROTEIN"/>
    <property type="match status" value="1"/>
</dbReference>
<dbReference type="AlphaFoldDB" id="A0A090QHP2"/>
<accession>A0A090QHP2</accession>